<proteinExistence type="predicted"/>
<feature type="domain" description="Pirin C-terminal" evidence="2">
    <location>
        <begin position="70"/>
        <end position="168"/>
    </location>
</feature>
<dbReference type="PANTHER" id="PTHR13903">
    <property type="entry name" value="PIRIN-RELATED"/>
    <property type="match status" value="1"/>
</dbReference>
<dbReference type="InterPro" id="IPR014710">
    <property type="entry name" value="RmlC-like_jellyroll"/>
</dbReference>
<reference evidence="4" key="1">
    <citation type="journal article" date="2019" name="Int. J. Syst. Evol. Microbiol.">
        <title>The Global Catalogue of Microorganisms (GCM) 10K type strain sequencing project: providing services to taxonomists for standard genome sequencing and annotation.</title>
        <authorList>
            <consortium name="The Broad Institute Genomics Platform"/>
            <consortium name="The Broad Institute Genome Sequencing Center for Infectious Disease"/>
            <person name="Wu L."/>
            <person name="Ma J."/>
        </authorList>
    </citation>
    <scope>NUCLEOTIDE SEQUENCE [LARGE SCALE GENOMIC DNA]</scope>
    <source>
        <strain evidence="4">NBRC 112299</strain>
    </source>
</reference>
<dbReference type="EMBL" id="BSUN01000001">
    <property type="protein sequence ID" value="GMA34323.1"/>
    <property type="molecule type" value="Genomic_DNA"/>
</dbReference>
<dbReference type="InterPro" id="IPR011051">
    <property type="entry name" value="RmlC_Cupin_sf"/>
</dbReference>
<dbReference type="RefSeq" id="WP_348523390.1">
    <property type="nucleotide sequence ID" value="NZ_BSUN01000001.1"/>
</dbReference>
<dbReference type="Pfam" id="PF05726">
    <property type="entry name" value="Pirin_C"/>
    <property type="match status" value="1"/>
</dbReference>
<dbReference type="InterPro" id="IPR012093">
    <property type="entry name" value="Pirin"/>
</dbReference>
<dbReference type="InterPro" id="IPR008778">
    <property type="entry name" value="Pirin_C_dom"/>
</dbReference>
<sequence length="214" mass="22789">MTTFWTPSSLWVALPDASRAGAPAFETHADLPSVALQASRGADAVATVVMGTFAGVRSPATTHTPLVGAQVALTAGTTVELPFDPAWEHGIVHVDGEVTVADGETALPPRGLLYLGDGRHGITVTAATDATVFILGGEPFAEDLVMWWNFIGRSHEDIAAARDDWEARSERFGEVAGHGDTRIPAPRFPRCDSLPDAVGHGTNEQRRTTERRRG</sequence>
<dbReference type="PANTHER" id="PTHR13903:SF8">
    <property type="entry name" value="PIRIN"/>
    <property type="match status" value="1"/>
</dbReference>
<dbReference type="Gene3D" id="2.60.120.10">
    <property type="entry name" value="Jelly Rolls"/>
    <property type="match status" value="2"/>
</dbReference>
<comment type="caution">
    <text evidence="3">The sequence shown here is derived from an EMBL/GenBank/DDBJ whole genome shotgun (WGS) entry which is preliminary data.</text>
</comment>
<protein>
    <recommendedName>
        <fullName evidence="2">Pirin C-terminal domain-containing protein</fullName>
    </recommendedName>
</protein>
<accession>A0ABQ6IC59</accession>
<evidence type="ECO:0000313" key="3">
    <source>
        <dbReference type="EMBL" id="GMA34323.1"/>
    </source>
</evidence>
<dbReference type="CDD" id="cd02247">
    <property type="entry name" value="cupin_pirin_C"/>
    <property type="match status" value="1"/>
</dbReference>
<gene>
    <name evidence="3" type="ORF">GCM10025876_05270</name>
</gene>
<organism evidence="3 4">
    <name type="scientific">Demequina litorisediminis</name>
    <dbReference type="NCBI Taxonomy" id="1849022"/>
    <lineage>
        <taxon>Bacteria</taxon>
        <taxon>Bacillati</taxon>
        <taxon>Actinomycetota</taxon>
        <taxon>Actinomycetes</taxon>
        <taxon>Micrococcales</taxon>
        <taxon>Demequinaceae</taxon>
        <taxon>Demequina</taxon>
    </lineage>
</organism>
<dbReference type="SUPFAM" id="SSF51182">
    <property type="entry name" value="RmlC-like cupins"/>
    <property type="match status" value="1"/>
</dbReference>
<evidence type="ECO:0000313" key="4">
    <source>
        <dbReference type="Proteomes" id="UP001157125"/>
    </source>
</evidence>
<name>A0ABQ6IC59_9MICO</name>
<evidence type="ECO:0000259" key="2">
    <source>
        <dbReference type="Pfam" id="PF05726"/>
    </source>
</evidence>
<keyword evidence="4" id="KW-1185">Reference proteome</keyword>
<feature type="region of interest" description="Disordered" evidence="1">
    <location>
        <begin position="176"/>
        <end position="214"/>
    </location>
</feature>
<dbReference type="Proteomes" id="UP001157125">
    <property type="component" value="Unassembled WGS sequence"/>
</dbReference>
<evidence type="ECO:0000256" key="1">
    <source>
        <dbReference type="SAM" id="MobiDB-lite"/>
    </source>
</evidence>